<feature type="transmembrane region" description="Helical" evidence="8">
    <location>
        <begin position="181"/>
        <end position="206"/>
    </location>
</feature>
<proteinExistence type="inferred from homology"/>
<evidence type="ECO:0000256" key="5">
    <source>
        <dbReference type="ARBA" id="ARBA00022692"/>
    </source>
</evidence>
<dbReference type="PANTHER" id="PTHR30047:SF7">
    <property type="entry name" value="HIGH-AFFINITY CHOLINE TRANSPORT PROTEIN"/>
    <property type="match status" value="1"/>
</dbReference>
<dbReference type="OrthoDB" id="9775735at2"/>
<keyword evidence="7 8" id="KW-0472">Membrane</keyword>
<comment type="caution">
    <text evidence="9">The sequence shown here is derived from an EMBL/GenBank/DDBJ whole genome shotgun (WGS) entry which is preliminary data.</text>
</comment>
<feature type="transmembrane region" description="Helical" evidence="8">
    <location>
        <begin position="142"/>
        <end position="160"/>
    </location>
</feature>
<dbReference type="AlphaFoldDB" id="V8G4A4"/>
<reference evidence="9 10" key="1">
    <citation type="submission" date="2013-11" db="EMBL/GenBank/DDBJ databases">
        <title>Genomic analysis of Pelistega sp. HM-7.</title>
        <authorList>
            <person name="Kumbhare S.V."/>
            <person name="Shetty S.A."/>
            <person name="Sharma O."/>
            <person name="Dhotre D.P."/>
        </authorList>
    </citation>
    <scope>NUCLEOTIDE SEQUENCE [LARGE SCALE GENOMIC DNA]</scope>
    <source>
        <strain evidence="9 10">HM-7</strain>
    </source>
</reference>
<evidence type="ECO:0000256" key="4">
    <source>
        <dbReference type="ARBA" id="ARBA00022475"/>
    </source>
</evidence>
<feature type="transmembrane region" description="Helical" evidence="8">
    <location>
        <begin position="439"/>
        <end position="457"/>
    </location>
</feature>
<dbReference type="PATRIC" id="fig|1414851.3.peg.1340"/>
<dbReference type="GO" id="GO:0005886">
    <property type="term" value="C:plasma membrane"/>
    <property type="evidence" value="ECO:0007669"/>
    <property type="project" value="UniProtKB-SubCell"/>
</dbReference>
<feature type="transmembrane region" description="Helical" evidence="8">
    <location>
        <begin position="226"/>
        <end position="245"/>
    </location>
</feature>
<evidence type="ECO:0000256" key="7">
    <source>
        <dbReference type="ARBA" id="ARBA00023136"/>
    </source>
</evidence>
<feature type="transmembrane region" description="Helical" evidence="8">
    <location>
        <begin position="343"/>
        <end position="361"/>
    </location>
</feature>
<keyword evidence="10" id="KW-1185">Reference proteome</keyword>
<organism evidence="9 10">
    <name type="scientific">Pelistega indica</name>
    <dbReference type="NCBI Taxonomy" id="1414851"/>
    <lineage>
        <taxon>Bacteria</taxon>
        <taxon>Pseudomonadati</taxon>
        <taxon>Pseudomonadota</taxon>
        <taxon>Betaproteobacteria</taxon>
        <taxon>Burkholderiales</taxon>
        <taxon>Alcaligenaceae</taxon>
        <taxon>Pelistega</taxon>
    </lineage>
</organism>
<gene>
    <name evidence="9" type="ORF">V757_06555</name>
</gene>
<evidence type="ECO:0000313" key="10">
    <source>
        <dbReference type="Proteomes" id="UP000018766"/>
    </source>
</evidence>
<dbReference type="NCBIfam" id="TIGR00842">
    <property type="entry name" value="bcct"/>
    <property type="match status" value="1"/>
</dbReference>
<evidence type="ECO:0000256" key="2">
    <source>
        <dbReference type="ARBA" id="ARBA00005658"/>
    </source>
</evidence>
<name>V8G4A4_9BURK</name>
<keyword evidence="5 8" id="KW-0812">Transmembrane</keyword>
<dbReference type="RefSeq" id="WP_023950966.1">
    <property type="nucleotide sequence ID" value="NZ_AYSV01000081.1"/>
</dbReference>
<evidence type="ECO:0000256" key="8">
    <source>
        <dbReference type="SAM" id="Phobius"/>
    </source>
</evidence>
<dbReference type="PROSITE" id="PS01303">
    <property type="entry name" value="BCCT"/>
    <property type="match status" value="1"/>
</dbReference>
<comment type="similarity">
    <text evidence="2">Belongs to the BCCT transporter (TC 2.A.15) family.</text>
</comment>
<evidence type="ECO:0000256" key="1">
    <source>
        <dbReference type="ARBA" id="ARBA00004651"/>
    </source>
</evidence>
<evidence type="ECO:0000256" key="3">
    <source>
        <dbReference type="ARBA" id="ARBA00022448"/>
    </source>
</evidence>
<accession>V8G4A4</accession>
<feature type="transmembrane region" description="Helical" evidence="8">
    <location>
        <begin position="314"/>
        <end position="331"/>
    </location>
</feature>
<dbReference type="InterPro" id="IPR018093">
    <property type="entry name" value="BCCT_CS"/>
</dbReference>
<feature type="transmembrane region" description="Helical" evidence="8">
    <location>
        <begin position="257"/>
        <end position="277"/>
    </location>
</feature>
<keyword evidence="6 8" id="KW-1133">Transmembrane helix</keyword>
<dbReference type="Proteomes" id="UP000018766">
    <property type="component" value="Unassembled WGS sequence"/>
</dbReference>
<keyword evidence="4" id="KW-1003">Cell membrane</keyword>
<comment type="subcellular location">
    <subcellularLocation>
        <location evidence="1">Cell membrane</location>
        <topology evidence="1">Multi-pass membrane protein</topology>
    </subcellularLocation>
</comment>
<feature type="transmembrane region" description="Helical" evidence="8">
    <location>
        <begin position="12"/>
        <end position="30"/>
    </location>
</feature>
<feature type="transmembrane region" description="Helical" evidence="8">
    <location>
        <begin position="403"/>
        <end position="427"/>
    </location>
</feature>
<dbReference type="InterPro" id="IPR000060">
    <property type="entry name" value="BCCT_transptr"/>
</dbReference>
<feature type="transmembrane region" description="Helical" evidence="8">
    <location>
        <begin position="50"/>
        <end position="68"/>
    </location>
</feature>
<dbReference type="PANTHER" id="PTHR30047">
    <property type="entry name" value="HIGH-AFFINITY CHOLINE TRANSPORT PROTEIN-RELATED"/>
    <property type="match status" value="1"/>
</dbReference>
<dbReference type="Pfam" id="PF02028">
    <property type="entry name" value="BCCT"/>
    <property type="match status" value="1"/>
</dbReference>
<feature type="transmembrane region" description="Helical" evidence="8">
    <location>
        <begin position="88"/>
        <end position="109"/>
    </location>
</feature>
<dbReference type="EMBL" id="AYSV01000081">
    <property type="protein sequence ID" value="ETD71364.1"/>
    <property type="molecule type" value="Genomic_DNA"/>
</dbReference>
<evidence type="ECO:0000256" key="6">
    <source>
        <dbReference type="ARBA" id="ARBA00022989"/>
    </source>
</evidence>
<dbReference type="GO" id="GO:0022857">
    <property type="term" value="F:transmembrane transporter activity"/>
    <property type="evidence" value="ECO:0007669"/>
    <property type="project" value="InterPro"/>
</dbReference>
<protein>
    <submittedName>
        <fullName evidence="9">Transporter</fullName>
    </submittedName>
</protein>
<sequence length="667" mass="74899">MFRPNTTFNLKVFVPSFIFMLLIGFLGMTVPGKMKETLDVVQKFTFNNFSWFYVLAASLFLGLLLALVFGRLGDIRLGADDEDPEYPFFSWVAMLFAAGMGVGLMYFGVAEPMMHMASPITDNNIEKNAMLYTFFHWGVHPWAIYGVMALALAFFGYRYRLPLSLRSTFYPLLKEKIHGPIGHVIDSIGLLATVFGIVTTLGFSAIQLNSGLHNIGLMADIGFEQQSLIIVVVTTVAILSAISGVGKGVRRLSEMNLLLALGLLVFILFTGPTVKLLSSFAENTGYYISHLAEISFKTFAYDTEHQGWFTGWTILYWAWWASWAPFVGLFIARISRGRTVREFVMGVLIVPTLFTLLWFTVFGNSGFYANEVAQGALAKLTSTPEILLFKFLEYFPLSSLSSIVAMLILALFFVTSADSGIIVLNNIASGGSSKPVPKWQSILWGVILIVMAIALLRTNGLGAVQAVTLIVALPFVLIMTGMCFSLIRGLRSDARYYSHKLNAGSVFWSGHRWKQRLSQILTQTQESDMHSFFNETVRPAFNSLRTELEQKYQLHVIINEYETPELAMELIIEKGQWRNFLYGVRVQTSKAHEALKDEVTLPNLTETTVHEPFAYFGDGRLGYDVQYMTQEELIADILKQYQRYLNLMHSEDLALIMKAPVDGGDHR</sequence>
<keyword evidence="3" id="KW-0813">Transport</keyword>
<evidence type="ECO:0000313" key="9">
    <source>
        <dbReference type="EMBL" id="ETD71364.1"/>
    </source>
</evidence>
<feature type="transmembrane region" description="Helical" evidence="8">
    <location>
        <begin position="463"/>
        <end position="487"/>
    </location>
</feature>